<dbReference type="PANTHER" id="PTHR31251:SF169">
    <property type="entry name" value="SQUAMOSA PROMOTER-BINDING-LIKE PROTEIN 8"/>
    <property type="match status" value="1"/>
</dbReference>
<dbReference type="STRING" id="554055.A0A2P6VGX9"/>
<dbReference type="GO" id="GO:0005634">
    <property type="term" value="C:nucleus"/>
    <property type="evidence" value="ECO:0007669"/>
    <property type="project" value="InterPro"/>
</dbReference>
<sequence length="1083" mass="111845">MAATVAAAAAAGAGAPHVKWSPSEYAFNPYELTAHKLPPAEDEEKLTGKAAGAGGVPIKRRPGRQKRTSVLCQVPGCGEELVSAKNYYRRYRICQSHCNMPSMMIEGRRQRFCQQCGRFHDIVEFESNKRSCKRKLKRHNERRRSSAAGAAKGKITWQSDSEEEEEEEEAEEEAYNVSSGSEAKVASSLKRRSSQRTAKRQAGTALLAQPHASADCSAASHNTGGGVVASPLASPLASLSEAPTSALQRAETVEPPGPAGSLPVHQLLPAGDLWQQKPGKARDLSMPSPAATLLAAPPSPQPSHALASAATGPSVMDADLESVLQQLLHDEELRGLQLDPLEMFLNTHESGEAPAPFKQEMIASQGSLHASADERPSSAWDPSQQQLACAAVDDLPMELLDDIPLVPLPAEFGGSSGAGPSAAASGRSGATLLHTPSASGGSYQPGGSLGPPLGGCSLPLPGAGDMPWQHQQWPGGPATMVPLAPAGPAGLASAMPSVLASAHGMLSAPGMVAAGAAPPLVCYNSRAEPSYQVLTCLSLKVFSCTPDRLLPAVRQELEDLLTAGQNLLEGYIRTGCTQLTVNALMPVGRLAGLQKRGLGAMVGDLLAGDGASDVLDQDMLVQFEGEMAVVKRRKVVALITLKNSPALVPCLGPLLPLAVAATADAPAATPLLLRCNHLAGYGDLVLARQQGQNLSVEMHGSGAARGGEWAKVRVLGLLPGCAEVEVQHATFISAPRPLLVLPSAAAVAEVRQLERSAVGVHSVDDMLRDMGLVVQWLERRALEAEGYPCPQYTPALLACVAGKARRLVAAAVARGWTAVTKMLLPATLADGSPVSEALAAANACCPSGTSLLHVAVGTGNVAMVEALGSWAAGAGGRLAVDARGTAGLTALHVAALLPNSAAMRAALAGLVPAAAKLWDLVQADDGTTPEALAEALAQSAAAAAVQCGEPSGAASWQSELTEVTSALKPSTSKPAGGLPAGEAGEAASTVSSSSGAVLLQRTSKKADAEGEAFPASCTTHRRRLGRQAMKQHLDDLHMTTILSEVESGVDLATRDPRPLADVLSGTVAAGVALFRALRPRAPQ</sequence>
<keyword evidence="7" id="KW-1185">Reference proteome</keyword>
<evidence type="ECO:0000256" key="2">
    <source>
        <dbReference type="ARBA" id="ARBA00022771"/>
    </source>
</evidence>
<evidence type="ECO:0000256" key="3">
    <source>
        <dbReference type="ARBA" id="ARBA00022833"/>
    </source>
</evidence>
<proteinExistence type="predicted"/>
<feature type="region of interest" description="Disordered" evidence="4">
    <location>
        <begin position="365"/>
        <end position="385"/>
    </location>
</feature>
<dbReference type="Gene3D" id="4.10.1100.10">
    <property type="entry name" value="Transcription factor, SBP-box domain"/>
    <property type="match status" value="1"/>
</dbReference>
<dbReference type="Proteomes" id="UP000239649">
    <property type="component" value="Unassembled WGS sequence"/>
</dbReference>
<feature type="compositionally biased region" description="Basic residues" evidence="4">
    <location>
        <begin position="130"/>
        <end position="142"/>
    </location>
</feature>
<dbReference type="EMBL" id="LHPF02000007">
    <property type="protein sequence ID" value="PSC73340.1"/>
    <property type="molecule type" value="Genomic_DNA"/>
</dbReference>
<keyword evidence="2" id="KW-0863">Zinc-finger</keyword>
<dbReference type="Pfam" id="PF03110">
    <property type="entry name" value="SBP"/>
    <property type="match status" value="1"/>
</dbReference>
<dbReference type="SUPFAM" id="SSF103612">
    <property type="entry name" value="SBT domain"/>
    <property type="match status" value="1"/>
</dbReference>
<dbReference type="InterPro" id="IPR004333">
    <property type="entry name" value="SBP_dom"/>
</dbReference>
<dbReference type="InterPro" id="IPR036770">
    <property type="entry name" value="Ankyrin_rpt-contain_sf"/>
</dbReference>
<feature type="compositionally biased region" description="Low complexity" evidence="4">
    <location>
        <begin position="418"/>
        <end position="430"/>
    </location>
</feature>
<dbReference type="InterPro" id="IPR036893">
    <property type="entry name" value="SBP_sf"/>
</dbReference>
<evidence type="ECO:0000256" key="1">
    <source>
        <dbReference type="ARBA" id="ARBA00022723"/>
    </source>
</evidence>
<protein>
    <submittedName>
        <fullName evidence="6">Squamosa promoter-binding 12</fullName>
    </submittedName>
</protein>
<organism evidence="6 7">
    <name type="scientific">Micractinium conductrix</name>
    <dbReference type="NCBI Taxonomy" id="554055"/>
    <lineage>
        <taxon>Eukaryota</taxon>
        <taxon>Viridiplantae</taxon>
        <taxon>Chlorophyta</taxon>
        <taxon>core chlorophytes</taxon>
        <taxon>Trebouxiophyceae</taxon>
        <taxon>Chlorellales</taxon>
        <taxon>Chlorellaceae</taxon>
        <taxon>Chlorella clade</taxon>
        <taxon>Micractinium</taxon>
    </lineage>
</organism>
<dbReference type="PROSITE" id="PS51141">
    <property type="entry name" value="ZF_SBP"/>
    <property type="match status" value="1"/>
</dbReference>
<evidence type="ECO:0000313" key="7">
    <source>
        <dbReference type="Proteomes" id="UP000239649"/>
    </source>
</evidence>
<feature type="region of interest" description="Disordered" evidence="4">
    <location>
        <begin position="415"/>
        <end position="451"/>
    </location>
</feature>
<accession>A0A2P6VGX9</accession>
<feature type="compositionally biased region" description="Low complexity" evidence="4">
    <location>
        <begin position="974"/>
        <end position="994"/>
    </location>
</feature>
<evidence type="ECO:0000256" key="4">
    <source>
        <dbReference type="SAM" id="MobiDB-lite"/>
    </source>
</evidence>
<feature type="compositionally biased region" description="Basic residues" evidence="4">
    <location>
        <begin position="189"/>
        <end position="199"/>
    </location>
</feature>
<dbReference type="AlphaFoldDB" id="A0A2P6VGX9"/>
<reference evidence="6 7" key="1">
    <citation type="journal article" date="2018" name="Plant J.">
        <title>Genome sequences of Chlorella sorokiniana UTEX 1602 and Micractinium conductrix SAG 241.80: implications to maltose excretion by a green alga.</title>
        <authorList>
            <person name="Arriola M.B."/>
            <person name="Velmurugan N."/>
            <person name="Zhang Y."/>
            <person name="Plunkett M.H."/>
            <person name="Hondzo H."/>
            <person name="Barney B.M."/>
        </authorList>
    </citation>
    <scope>NUCLEOTIDE SEQUENCE [LARGE SCALE GENOMIC DNA]</scope>
    <source>
        <strain evidence="6 7">SAG 241.80</strain>
    </source>
</reference>
<feature type="domain" description="SBP-type" evidence="5">
    <location>
        <begin position="69"/>
        <end position="146"/>
    </location>
</feature>
<dbReference type="InterPro" id="IPR044817">
    <property type="entry name" value="SBP-like"/>
</dbReference>
<feature type="region of interest" description="Disordered" evidence="4">
    <location>
        <begin position="277"/>
        <end position="312"/>
    </location>
</feature>
<comment type="caution">
    <text evidence="6">The sequence shown here is derived from an EMBL/GenBank/DDBJ whole genome shotgun (WGS) entry which is preliminary data.</text>
</comment>
<feature type="region of interest" description="Disordered" evidence="4">
    <location>
        <begin position="130"/>
        <end position="203"/>
    </location>
</feature>
<name>A0A2P6VGX9_9CHLO</name>
<dbReference type="PANTHER" id="PTHR31251">
    <property type="entry name" value="SQUAMOSA PROMOTER-BINDING-LIKE PROTEIN 4"/>
    <property type="match status" value="1"/>
</dbReference>
<feature type="compositionally biased region" description="Acidic residues" evidence="4">
    <location>
        <begin position="160"/>
        <end position="174"/>
    </location>
</feature>
<dbReference type="GO" id="GO:0003677">
    <property type="term" value="F:DNA binding"/>
    <property type="evidence" value="ECO:0007669"/>
    <property type="project" value="InterPro"/>
</dbReference>
<feature type="region of interest" description="Disordered" evidence="4">
    <location>
        <begin position="967"/>
        <end position="994"/>
    </location>
</feature>
<evidence type="ECO:0000313" key="6">
    <source>
        <dbReference type="EMBL" id="PSC73340.1"/>
    </source>
</evidence>
<dbReference type="Gene3D" id="1.25.40.20">
    <property type="entry name" value="Ankyrin repeat-containing domain"/>
    <property type="match status" value="1"/>
</dbReference>
<dbReference type="SUPFAM" id="SSF48403">
    <property type="entry name" value="Ankyrin repeat"/>
    <property type="match status" value="1"/>
</dbReference>
<dbReference type="OrthoDB" id="549553at2759"/>
<keyword evidence="3" id="KW-0862">Zinc</keyword>
<feature type="region of interest" description="Disordered" evidence="4">
    <location>
        <begin position="239"/>
        <end position="265"/>
    </location>
</feature>
<gene>
    <name evidence="6" type="ORF">C2E20_3422</name>
</gene>
<dbReference type="GO" id="GO:0008270">
    <property type="term" value="F:zinc ion binding"/>
    <property type="evidence" value="ECO:0007669"/>
    <property type="project" value="UniProtKB-KW"/>
</dbReference>
<keyword evidence="1" id="KW-0479">Metal-binding</keyword>
<evidence type="ECO:0000259" key="5">
    <source>
        <dbReference type="PROSITE" id="PS51141"/>
    </source>
</evidence>
<feature type="compositionally biased region" description="Low complexity" evidence="4">
    <location>
        <begin position="284"/>
        <end position="310"/>
    </location>
</feature>